<dbReference type="Gene3D" id="2.60.40.1760">
    <property type="entry name" value="glycosyl hydrolase (family 31)"/>
    <property type="match status" value="1"/>
</dbReference>
<dbReference type="Gene3D" id="2.60.40.1180">
    <property type="entry name" value="Golgi alpha-mannosidase II"/>
    <property type="match status" value="1"/>
</dbReference>
<dbReference type="AlphaFoldDB" id="A0AA39XCU1"/>
<evidence type="ECO:0000259" key="7">
    <source>
        <dbReference type="Pfam" id="PF13802"/>
    </source>
</evidence>
<gene>
    <name evidence="8" type="ORF">B0T14DRAFT_501517</name>
</gene>
<keyword evidence="4" id="KW-0326">Glycosidase</keyword>
<dbReference type="GO" id="GO:0004558">
    <property type="term" value="F:alpha-1,4-glucosidase activity"/>
    <property type="evidence" value="ECO:0007669"/>
    <property type="project" value="UniProtKB-EC"/>
</dbReference>
<sequence>MSIVENDLTYLVPKDKHPSIATKDPENHQICSFTLVSGPKTHFKGFEWTLEFPFPQAYRVLLTGPDRPRPPHDNVNAPAELCPFTILSFDEQRCHAVFGFPSPAQEGPGSVAGLTNEKLELRVWWAYQLFTEVWQTSPDGAKLVVRDLQARSYALTEHGIIRHWSLNKHRLHLGLGEKAAPIDLTGRSFTMHATDAALYDGYQTDPLYKHTPFLISTPIPADGKQELTYAIFHATNSVATWDVGREIDYPSGGWSKRFVQSWGGLEEWVMVGRGVEGVVKTFAEMAGKPRLVGRDWLGYLASTMRLADDEDAQTLLEGFPELCAKHKVPCSAMHLSSGFTADEKTGSRWVFYMNKKRYPDFKRMVKVFHRAGMKIVPNVKPYMLQTHPSYNLVKDGYGLFYDTLTKGPSKQNLWSTGMAESGDGSWADFSAPTTRKWWAEGVQGLIDLGVDGMWDDNNEFFTRNDQLLCKNEFDFEREVSWRDPNLLNGEIRAGVMGRITGTEIMNKVSHDVLQAAAPERRTYVLTRSGNPATFKYACSTWSGDNLTSWHNMRASQHIQLSSAVSLMQSTGADVGGFGGDVPTPELFIRWVQLGVTHSRFCIHSAPSDTHGRPKLNVPWMYPEALPVVRQHIEWRYKVLPFLNNLMWRSHLHAEPPNAPLFYGPFATDPTLYSKRVLNGFDAWLGVGQLLTAPQVFEETWSKDVYFPKSSPEDISLYFDLNPPFNTHKAGTWANIATPINHGGLFARQGTAIPLGRSGATVTALSGPARTYPDGVDVLLESDGGQVGVDDWRGVMVFPGNAESAAHEYRGEWIEDDGISADPGTCVVKWFYRTTHSATAQSDSTDSGSSDSDFTDSDSTDSDFTHPEVVKFGVRLEYNGFVPLWKDKLTVFLPCGDERTVLGATKMLIEDKEGWVLKL</sequence>
<name>A0AA39XCU1_9PEZI</name>
<dbReference type="InterPro" id="IPR017853">
    <property type="entry name" value="GH"/>
</dbReference>
<organism evidence="8 9">
    <name type="scientific">Immersiella caudata</name>
    <dbReference type="NCBI Taxonomy" id="314043"/>
    <lineage>
        <taxon>Eukaryota</taxon>
        <taxon>Fungi</taxon>
        <taxon>Dikarya</taxon>
        <taxon>Ascomycota</taxon>
        <taxon>Pezizomycotina</taxon>
        <taxon>Sordariomycetes</taxon>
        <taxon>Sordariomycetidae</taxon>
        <taxon>Sordariales</taxon>
        <taxon>Lasiosphaeriaceae</taxon>
        <taxon>Immersiella</taxon>
    </lineage>
</organism>
<dbReference type="GO" id="GO:0030246">
    <property type="term" value="F:carbohydrate binding"/>
    <property type="evidence" value="ECO:0007669"/>
    <property type="project" value="InterPro"/>
</dbReference>
<evidence type="ECO:0000256" key="4">
    <source>
        <dbReference type="RuleBase" id="RU361185"/>
    </source>
</evidence>
<feature type="domain" description="Glycoside hydrolase family 31 N-terminal" evidence="7">
    <location>
        <begin position="152"/>
        <end position="232"/>
    </location>
</feature>
<feature type="domain" description="Glycoside hydrolase family 31 TIM barrel" evidence="6">
    <location>
        <begin position="297"/>
        <end position="643"/>
    </location>
</feature>
<dbReference type="EMBL" id="JAULSU010000001">
    <property type="protein sequence ID" value="KAK0631330.1"/>
    <property type="molecule type" value="Genomic_DNA"/>
</dbReference>
<dbReference type="InterPro" id="IPR000322">
    <property type="entry name" value="Glyco_hydro_31_TIM"/>
</dbReference>
<dbReference type="SUPFAM" id="SSF51445">
    <property type="entry name" value="(Trans)glycosidases"/>
    <property type="match status" value="1"/>
</dbReference>
<evidence type="ECO:0000256" key="5">
    <source>
        <dbReference type="SAM" id="MobiDB-lite"/>
    </source>
</evidence>
<reference evidence="8" key="1">
    <citation type="submission" date="2023-06" db="EMBL/GenBank/DDBJ databases">
        <title>Genome-scale phylogeny and comparative genomics of the fungal order Sordariales.</title>
        <authorList>
            <consortium name="Lawrence Berkeley National Laboratory"/>
            <person name="Hensen N."/>
            <person name="Bonometti L."/>
            <person name="Westerberg I."/>
            <person name="Brannstrom I.O."/>
            <person name="Guillou S."/>
            <person name="Cros-Aarteil S."/>
            <person name="Calhoun S."/>
            <person name="Haridas S."/>
            <person name="Kuo A."/>
            <person name="Mondo S."/>
            <person name="Pangilinan J."/>
            <person name="Riley R."/>
            <person name="Labutti K."/>
            <person name="Andreopoulos B."/>
            <person name="Lipzen A."/>
            <person name="Chen C."/>
            <person name="Yanf M."/>
            <person name="Daum C."/>
            <person name="Ng V."/>
            <person name="Clum A."/>
            <person name="Steindorff A."/>
            <person name="Ohm R."/>
            <person name="Martin F."/>
            <person name="Silar P."/>
            <person name="Natvig D."/>
            <person name="Lalanne C."/>
            <person name="Gautier V."/>
            <person name="Ament-Velasquez S.L."/>
            <person name="Kruys A."/>
            <person name="Hutchinson M.I."/>
            <person name="Powell A.J."/>
            <person name="Barry K."/>
            <person name="Miller A.N."/>
            <person name="Grigoriev I.V."/>
            <person name="Debuchy R."/>
            <person name="Gladieux P."/>
            <person name="Thoren M.H."/>
            <person name="Johannesson H."/>
        </authorList>
    </citation>
    <scope>NUCLEOTIDE SEQUENCE</scope>
    <source>
        <strain evidence="8">CBS 606.72</strain>
    </source>
</reference>
<dbReference type="InterPro" id="IPR011013">
    <property type="entry name" value="Gal_mutarotase_sf_dom"/>
</dbReference>
<dbReference type="InterPro" id="IPR013780">
    <property type="entry name" value="Glyco_hydro_b"/>
</dbReference>
<keyword evidence="4" id="KW-0378">Hydrolase</keyword>
<dbReference type="EC" id="3.2.1.20" evidence="3"/>
<evidence type="ECO:0000256" key="2">
    <source>
        <dbReference type="ARBA" id="ARBA00007806"/>
    </source>
</evidence>
<dbReference type="Pfam" id="PF01055">
    <property type="entry name" value="Glyco_hydro_31_2nd"/>
    <property type="match status" value="1"/>
</dbReference>
<dbReference type="PANTHER" id="PTHR22762:SF165">
    <property type="entry name" value="PUTATIVE (AFU_ORTHOLOGUE AFUA_1G06560)-RELATED"/>
    <property type="match status" value="1"/>
</dbReference>
<comment type="caution">
    <text evidence="8">The sequence shown here is derived from an EMBL/GenBank/DDBJ whole genome shotgun (WGS) entry which is preliminary data.</text>
</comment>
<feature type="region of interest" description="Disordered" evidence="5">
    <location>
        <begin position="839"/>
        <end position="862"/>
    </location>
</feature>
<keyword evidence="9" id="KW-1185">Reference proteome</keyword>
<dbReference type="GO" id="GO:0005975">
    <property type="term" value="P:carbohydrate metabolic process"/>
    <property type="evidence" value="ECO:0007669"/>
    <property type="project" value="InterPro"/>
</dbReference>
<dbReference type="InterPro" id="IPR025887">
    <property type="entry name" value="Glyco_hydro_31_N_dom"/>
</dbReference>
<evidence type="ECO:0000313" key="9">
    <source>
        <dbReference type="Proteomes" id="UP001175000"/>
    </source>
</evidence>
<dbReference type="SUPFAM" id="SSF74650">
    <property type="entry name" value="Galactose mutarotase-like"/>
    <property type="match status" value="1"/>
</dbReference>
<evidence type="ECO:0000259" key="6">
    <source>
        <dbReference type="Pfam" id="PF01055"/>
    </source>
</evidence>
<evidence type="ECO:0000313" key="8">
    <source>
        <dbReference type="EMBL" id="KAK0631330.1"/>
    </source>
</evidence>
<protein>
    <recommendedName>
        <fullName evidence="3">alpha-glucosidase</fullName>
        <ecNumber evidence="3">3.2.1.20</ecNumber>
    </recommendedName>
</protein>
<evidence type="ECO:0000256" key="3">
    <source>
        <dbReference type="ARBA" id="ARBA00012741"/>
    </source>
</evidence>
<comment type="catalytic activity">
    <reaction evidence="1">
        <text>Hydrolysis of terminal, non-reducing (1-&gt;4)-linked alpha-D-glucose residues with release of alpha-D-glucose.</text>
        <dbReference type="EC" id="3.2.1.20"/>
    </reaction>
</comment>
<proteinExistence type="inferred from homology"/>
<dbReference type="Gene3D" id="3.20.20.80">
    <property type="entry name" value="Glycosidases"/>
    <property type="match status" value="1"/>
</dbReference>
<feature type="compositionally biased region" description="Low complexity" evidence="5">
    <location>
        <begin position="839"/>
        <end position="851"/>
    </location>
</feature>
<comment type="similarity">
    <text evidence="2 4">Belongs to the glycosyl hydrolase 31 family.</text>
</comment>
<dbReference type="PANTHER" id="PTHR22762">
    <property type="entry name" value="ALPHA-GLUCOSIDASE"/>
    <property type="match status" value="1"/>
</dbReference>
<dbReference type="Pfam" id="PF13802">
    <property type="entry name" value="Gal_mutarotas_2"/>
    <property type="match status" value="1"/>
</dbReference>
<dbReference type="Proteomes" id="UP001175000">
    <property type="component" value="Unassembled WGS sequence"/>
</dbReference>
<dbReference type="CDD" id="cd14752">
    <property type="entry name" value="GH31_N"/>
    <property type="match status" value="1"/>
</dbReference>
<accession>A0AA39XCU1</accession>
<evidence type="ECO:0000256" key="1">
    <source>
        <dbReference type="ARBA" id="ARBA00001657"/>
    </source>
</evidence>